<protein>
    <submittedName>
        <fullName evidence="1">Uncharacterized protein</fullName>
    </submittedName>
</protein>
<dbReference type="AlphaFoldDB" id="A0A9Q1K097"/>
<sequence length="158" mass="18285">MGQLEISEGRSSQTDIEFLEQWRRRWNVERGGPPIGSMHEVILEHGADGHEFITDFIAYAISTCIVENANGTCHFRVLKYLHNVNEIHNYIWCAYFIKCLNDAILRCTCKNCKKTNSNREDLASCPRQLQIESNNVHIVHIAMDNFKTLCLLLMIQCR</sequence>
<dbReference type="EMBL" id="JAKOGI010000498">
    <property type="protein sequence ID" value="KAJ8434110.1"/>
    <property type="molecule type" value="Genomic_DNA"/>
</dbReference>
<comment type="caution">
    <text evidence="1">The sequence shown here is derived from an EMBL/GenBank/DDBJ whole genome shotgun (WGS) entry which is preliminary data.</text>
</comment>
<dbReference type="Proteomes" id="UP001153076">
    <property type="component" value="Unassembled WGS sequence"/>
</dbReference>
<proteinExistence type="predicted"/>
<name>A0A9Q1K097_9CARY</name>
<dbReference type="OrthoDB" id="695450at2759"/>
<accession>A0A9Q1K097</accession>
<gene>
    <name evidence="1" type="ORF">Cgig2_024228</name>
</gene>
<evidence type="ECO:0000313" key="2">
    <source>
        <dbReference type="Proteomes" id="UP001153076"/>
    </source>
</evidence>
<reference evidence="1" key="1">
    <citation type="submission" date="2022-04" db="EMBL/GenBank/DDBJ databases">
        <title>Carnegiea gigantea Genome sequencing and assembly v2.</title>
        <authorList>
            <person name="Copetti D."/>
            <person name="Sanderson M.J."/>
            <person name="Burquez A."/>
            <person name="Wojciechowski M.F."/>
        </authorList>
    </citation>
    <scope>NUCLEOTIDE SEQUENCE</scope>
    <source>
        <strain evidence="1">SGP5-SGP5p</strain>
        <tissue evidence="1">Aerial part</tissue>
    </source>
</reference>
<organism evidence="1 2">
    <name type="scientific">Carnegiea gigantea</name>
    <dbReference type="NCBI Taxonomy" id="171969"/>
    <lineage>
        <taxon>Eukaryota</taxon>
        <taxon>Viridiplantae</taxon>
        <taxon>Streptophyta</taxon>
        <taxon>Embryophyta</taxon>
        <taxon>Tracheophyta</taxon>
        <taxon>Spermatophyta</taxon>
        <taxon>Magnoliopsida</taxon>
        <taxon>eudicotyledons</taxon>
        <taxon>Gunneridae</taxon>
        <taxon>Pentapetalae</taxon>
        <taxon>Caryophyllales</taxon>
        <taxon>Cactineae</taxon>
        <taxon>Cactaceae</taxon>
        <taxon>Cactoideae</taxon>
        <taxon>Echinocereeae</taxon>
        <taxon>Carnegiea</taxon>
    </lineage>
</organism>
<keyword evidence="2" id="KW-1185">Reference proteome</keyword>
<evidence type="ECO:0000313" key="1">
    <source>
        <dbReference type="EMBL" id="KAJ8434110.1"/>
    </source>
</evidence>